<dbReference type="EMBL" id="JAPDRK010000009">
    <property type="protein sequence ID" value="KAJ9609115.1"/>
    <property type="molecule type" value="Genomic_DNA"/>
</dbReference>
<evidence type="ECO:0000256" key="1">
    <source>
        <dbReference type="ARBA" id="ARBA00022614"/>
    </source>
</evidence>
<organism evidence="4 5">
    <name type="scientific">Cladophialophora chaetospira</name>
    <dbReference type="NCBI Taxonomy" id="386627"/>
    <lineage>
        <taxon>Eukaryota</taxon>
        <taxon>Fungi</taxon>
        <taxon>Dikarya</taxon>
        <taxon>Ascomycota</taxon>
        <taxon>Pezizomycotina</taxon>
        <taxon>Eurotiomycetes</taxon>
        <taxon>Chaetothyriomycetidae</taxon>
        <taxon>Chaetothyriales</taxon>
        <taxon>Herpotrichiellaceae</taxon>
        <taxon>Cladophialophora</taxon>
    </lineage>
</organism>
<evidence type="ECO:0000313" key="5">
    <source>
        <dbReference type="Proteomes" id="UP001172673"/>
    </source>
</evidence>
<comment type="caution">
    <text evidence="4">The sequence shown here is derived from an EMBL/GenBank/DDBJ whole genome shotgun (WGS) entry which is preliminary data.</text>
</comment>
<dbReference type="PROSITE" id="PS51450">
    <property type="entry name" value="LRR"/>
    <property type="match status" value="2"/>
</dbReference>
<dbReference type="InterPro" id="IPR025875">
    <property type="entry name" value="Leu-rich_rpt_4"/>
</dbReference>
<evidence type="ECO:0008006" key="6">
    <source>
        <dbReference type="Google" id="ProtNLM"/>
    </source>
</evidence>
<gene>
    <name evidence="4" type="ORF">H2200_006886</name>
</gene>
<dbReference type="GO" id="GO:0005737">
    <property type="term" value="C:cytoplasm"/>
    <property type="evidence" value="ECO:0007669"/>
    <property type="project" value="TreeGrafter"/>
</dbReference>
<reference evidence="4" key="1">
    <citation type="submission" date="2022-10" db="EMBL/GenBank/DDBJ databases">
        <title>Culturing micro-colonial fungi from biological soil crusts in the Mojave desert and describing Neophaeococcomyces mojavensis, and introducing the new genera and species Taxawa tesnikishii.</title>
        <authorList>
            <person name="Kurbessoian T."/>
            <person name="Stajich J.E."/>
        </authorList>
    </citation>
    <scope>NUCLEOTIDE SEQUENCE</scope>
    <source>
        <strain evidence="4">TK_41</strain>
    </source>
</reference>
<dbReference type="InterPro" id="IPR032675">
    <property type="entry name" value="LRR_dom_sf"/>
</dbReference>
<feature type="compositionally biased region" description="Polar residues" evidence="3">
    <location>
        <begin position="40"/>
        <end position="53"/>
    </location>
</feature>
<dbReference type="SUPFAM" id="SSF52058">
    <property type="entry name" value="L domain-like"/>
    <property type="match status" value="1"/>
</dbReference>
<dbReference type="PANTHER" id="PTHR48051:SF1">
    <property type="entry name" value="RAS SUPPRESSOR PROTEIN 1"/>
    <property type="match status" value="1"/>
</dbReference>
<dbReference type="Gene3D" id="3.80.10.10">
    <property type="entry name" value="Ribonuclease Inhibitor"/>
    <property type="match status" value="1"/>
</dbReference>
<dbReference type="Pfam" id="PF12799">
    <property type="entry name" value="LRR_4"/>
    <property type="match status" value="1"/>
</dbReference>
<evidence type="ECO:0000256" key="3">
    <source>
        <dbReference type="SAM" id="MobiDB-lite"/>
    </source>
</evidence>
<dbReference type="Proteomes" id="UP001172673">
    <property type="component" value="Unassembled WGS sequence"/>
</dbReference>
<dbReference type="InterPro" id="IPR003591">
    <property type="entry name" value="Leu-rich_rpt_typical-subtyp"/>
</dbReference>
<dbReference type="InterPro" id="IPR050216">
    <property type="entry name" value="LRR_domain-containing"/>
</dbReference>
<dbReference type="InterPro" id="IPR001611">
    <property type="entry name" value="Leu-rich_rpt"/>
</dbReference>
<accession>A0AA38X970</accession>
<keyword evidence="1" id="KW-0433">Leucine-rich repeat</keyword>
<evidence type="ECO:0000313" key="4">
    <source>
        <dbReference type="EMBL" id="KAJ9609115.1"/>
    </source>
</evidence>
<dbReference type="PANTHER" id="PTHR48051">
    <property type="match status" value="1"/>
</dbReference>
<keyword evidence="5" id="KW-1185">Reference proteome</keyword>
<sequence>MDEPELPPLSQSDPASFQARPRPSFLLTRKRTLSDYGNEPATSSDPATFSSDETAPGAENYATGKRKKHTYRGSWWDRHPAKNGTRTSQRKKREFKRNFDSGIFMGSESEEPLSSDSFNMEEDFLRDQDNEIEQTRPSKLWSSDRLDTTPRAKLPLRAVDQLPRKHEAVCQIIKQCLELGKEDVDLSAMSLSSLPTEVTTLNTLSKQDEIVPGMLHIGTDLEPRLRIFLANNLFTKVPNPVLGLRNLRFLSLRNNNLHSIPPGIRDLVNLESLNVAGNQLTELPFEILHLVSNCRLQELIIQPNPWRQLPRLPMERIRPDTILRMQNGSLRLWQAPGMSGHATKCPRRPLQASSLPSLTELVLRQLSKIDTRGETDFCDYMPSGSPQTVLDHLEFVREHPNRQCSSCMRVLVLAAKEEIEWWYISSIGRTDGTTAQSVPDSLAAVPFRRMLCSPVCQARKDRSSGQDVE</sequence>
<name>A0AA38X970_9EURO</name>
<feature type="region of interest" description="Disordered" evidence="3">
    <location>
        <begin position="1"/>
        <end position="96"/>
    </location>
</feature>
<protein>
    <recommendedName>
        <fullName evidence="6">Leucine Rich Repeat domain protein</fullName>
    </recommendedName>
</protein>
<evidence type="ECO:0000256" key="2">
    <source>
        <dbReference type="ARBA" id="ARBA00022737"/>
    </source>
</evidence>
<keyword evidence="2" id="KW-0677">Repeat</keyword>
<dbReference type="SMART" id="SM00369">
    <property type="entry name" value="LRR_TYP"/>
    <property type="match status" value="2"/>
</dbReference>
<dbReference type="AlphaFoldDB" id="A0AA38X970"/>
<proteinExistence type="predicted"/>